<evidence type="ECO:0000256" key="1">
    <source>
        <dbReference type="SAM" id="Phobius"/>
    </source>
</evidence>
<dbReference type="RefSeq" id="WP_064953205.1">
    <property type="nucleotide sequence ID" value="NZ_LZJS01000128.1"/>
</dbReference>
<keyword evidence="1" id="KW-0812">Transmembrane</keyword>
<dbReference type="PANTHER" id="PTHR33371:SF18">
    <property type="entry name" value="MCE-FAMILY PROTEIN MCE3C"/>
    <property type="match status" value="1"/>
</dbReference>
<evidence type="ECO:0000313" key="3">
    <source>
        <dbReference type="EMBL" id="OBH56386.1"/>
    </source>
</evidence>
<dbReference type="AlphaFoldDB" id="A0A1A2RWN3"/>
<dbReference type="InterPro" id="IPR052336">
    <property type="entry name" value="MlaD_Phospholipid_Transporter"/>
</dbReference>
<feature type="transmembrane region" description="Helical" evidence="1">
    <location>
        <begin position="12"/>
        <end position="34"/>
    </location>
</feature>
<organism evidence="3 4">
    <name type="scientific">Mycobacterium colombiense</name>
    <dbReference type="NCBI Taxonomy" id="339268"/>
    <lineage>
        <taxon>Bacteria</taxon>
        <taxon>Bacillati</taxon>
        <taxon>Actinomycetota</taxon>
        <taxon>Actinomycetes</taxon>
        <taxon>Mycobacteriales</taxon>
        <taxon>Mycobacteriaceae</taxon>
        <taxon>Mycobacterium</taxon>
        <taxon>Mycobacterium avium complex (MAC)</taxon>
    </lineage>
</organism>
<dbReference type="GO" id="GO:0005576">
    <property type="term" value="C:extracellular region"/>
    <property type="evidence" value="ECO:0007669"/>
    <property type="project" value="TreeGrafter"/>
</dbReference>
<dbReference type="InterPro" id="IPR003399">
    <property type="entry name" value="Mce/MlaD"/>
</dbReference>
<gene>
    <name evidence="3" type="ORF">A5685_08350</name>
</gene>
<sequence>MQSVTRSLGNPLFWGVVTIAVTTIIALVVAWVYISPPHRQLVSFYTNDVASVKAGDSVRVAGMDVGTVKKVSLEPQQVRVQLAVKDDVFIGDQTQVDVRMLTVVGGYFVTLLPHGDRPLGRHPIPIDRVTMPYSLIRTLSDATKITDQVAPQPINKSLNQIQQGLTGSNTEILAKVLDAGNSISEILEHQRGQLTSILEMSNEYLQMMNGNRKLLEYLTTRVAILEETLTLYSKGFAGSIYGLGRIIDKIYPFLPFYMSHRQDFLARVRGVLGEIQAIADRNGVVVRVLRRIRGRLQTTLDAQNQGTPPELLATDLCFPIEGSRC</sequence>
<keyword evidence="1" id="KW-1133">Transmembrane helix</keyword>
<reference evidence="3 4" key="1">
    <citation type="submission" date="2016-06" db="EMBL/GenBank/DDBJ databases">
        <authorList>
            <person name="Kjaerup R.B."/>
            <person name="Dalgaard T.S."/>
            <person name="Juul-Madsen H.R."/>
        </authorList>
    </citation>
    <scope>NUCLEOTIDE SEQUENCE [LARGE SCALE GENOMIC DNA]</scope>
    <source>
        <strain evidence="3 4">E2464</strain>
    </source>
</reference>
<dbReference type="Pfam" id="PF02470">
    <property type="entry name" value="MlaD"/>
    <property type="match status" value="1"/>
</dbReference>
<dbReference type="PANTHER" id="PTHR33371">
    <property type="entry name" value="INTERMEMBRANE PHOSPHOLIPID TRANSPORT SYSTEM BINDING PROTEIN MLAD-RELATED"/>
    <property type="match status" value="1"/>
</dbReference>
<evidence type="ECO:0000259" key="2">
    <source>
        <dbReference type="Pfam" id="PF02470"/>
    </source>
</evidence>
<name>A0A1A2RWN3_9MYCO</name>
<dbReference type="EMBL" id="LZJS01000128">
    <property type="protein sequence ID" value="OBH56386.1"/>
    <property type="molecule type" value="Genomic_DNA"/>
</dbReference>
<accession>A0A1A2RWN3</accession>
<comment type="caution">
    <text evidence="3">The sequence shown here is derived from an EMBL/GenBank/DDBJ whole genome shotgun (WGS) entry which is preliminary data.</text>
</comment>
<feature type="domain" description="Mce/MlaD" evidence="2">
    <location>
        <begin position="42"/>
        <end position="113"/>
    </location>
</feature>
<evidence type="ECO:0000313" key="4">
    <source>
        <dbReference type="Proteomes" id="UP000093861"/>
    </source>
</evidence>
<proteinExistence type="predicted"/>
<keyword evidence="1" id="KW-0472">Membrane</keyword>
<protein>
    <submittedName>
        <fullName evidence="3">Mammalian cell entry protein</fullName>
    </submittedName>
</protein>
<dbReference type="Proteomes" id="UP000093861">
    <property type="component" value="Unassembled WGS sequence"/>
</dbReference>